<dbReference type="EMBL" id="KQ484172">
    <property type="protein sequence ID" value="KYP36790.1"/>
    <property type="molecule type" value="Genomic_DNA"/>
</dbReference>
<dbReference type="Gramene" id="C.cajan_40727.t">
    <property type="protein sequence ID" value="C.cajan_40727.t"/>
    <property type="gene ID" value="C.cajan_40727"/>
</dbReference>
<proteinExistence type="predicted"/>
<sequence length="160" mass="18175">MSDLQTDNPRPSITHSSQINLTIPKSCKQTLSDKLENLIEYSQVPENAQIESALPPLLSPYNVFRRHKSSFTWNVRKLVSTPRPGVKEFIQTTKRDQCALKATSAEQTKFCMMTSQEEFPPLERRTTPTTRVDVKSFVTKTEVTTDGRMKALSQAEEVLN</sequence>
<organism evidence="1 2">
    <name type="scientific">Cajanus cajan</name>
    <name type="common">Pigeon pea</name>
    <name type="synonym">Cajanus indicus</name>
    <dbReference type="NCBI Taxonomy" id="3821"/>
    <lineage>
        <taxon>Eukaryota</taxon>
        <taxon>Viridiplantae</taxon>
        <taxon>Streptophyta</taxon>
        <taxon>Embryophyta</taxon>
        <taxon>Tracheophyta</taxon>
        <taxon>Spermatophyta</taxon>
        <taxon>Magnoliopsida</taxon>
        <taxon>eudicotyledons</taxon>
        <taxon>Gunneridae</taxon>
        <taxon>Pentapetalae</taxon>
        <taxon>rosids</taxon>
        <taxon>fabids</taxon>
        <taxon>Fabales</taxon>
        <taxon>Fabaceae</taxon>
        <taxon>Papilionoideae</taxon>
        <taxon>50 kb inversion clade</taxon>
        <taxon>NPAAA clade</taxon>
        <taxon>indigoferoid/millettioid clade</taxon>
        <taxon>Phaseoleae</taxon>
        <taxon>Cajanus</taxon>
    </lineage>
</organism>
<reference evidence="1" key="1">
    <citation type="journal article" date="2012" name="Nat. Biotechnol.">
        <title>Draft genome sequence of pigeonpea (Cajanus cajan), an orphan legume crop of resource-poor farmers.</title>
        <authorList>
            <person name="Varshney R.K."/>
            <person name="Chen W."/>
            <person name="Li Y."/>
            <person name="Bharti A.K."/>
            <person name="Saxena R.K."/>
            <person name="Schlueter J.A."/>
            <person name="Donoghue M.T."/>
            <person name="Azam S."/>
            <person name="Fan G."/>
            <person name="Whaley A.M."/>
            <person name="Farmer A.D."/>
            <person name="Sheridan J."/>
            <person name="Iwata A."/>
            <person name="Tuteja R."/>
            <person name="Penmetsa R.V."/>
            <person name="Wu W."/>
            <person name="Upadhyaya H.D."/>
            <person name="Yang S.P."/>
            <person name="Shah T."/>
            <person name="Saxena K.B."/>
            <person name="Michael T."/>
            <person name="McCombie W.R."/>
            <person name="Yang B."/>
            <person name="Zhang G."/>
            <person name="Yang H."/>
            <person name="Wang J."/>
            <person name="Spillane C."/>
            <person name="Cook D.R."/>
            <person name="May G.D."/>
            <person name="Xu X."/>
            <person name="Jackson S.A."/>
        </authorList>
    </citation>
    <scope>NUCLEOTIDE SEQUENCE [LARGE SCALE GENOMIC DNA]</scope>
</reference>
<dbReference type="Proteomes" id="UP000075243">
    <property type="component" value="Unassembled WGS sequence"/>
</dbReference>
<evidence type="ECO:0000313" key="1">
    <source>
        <dbReference type="EMBL" id="KYP36790.1"/>
    </source>
</evidence>
<accession>A0A151R2M0</accession>
<evidence type="ECO:0000313" key="2">
    <source>
        <dbReference type="Proteomes" id="UP000075243"/>
    </source>
</evidence>
<gene>
    <name evidence="1" type="ORF">KK1_042052</name>
</gene>
<keyword evidence="2" id="KW-1185">Reference proteome</keyword>
<dbReference type="AlphaFoldDB" id="A0A151R2M0"/>
<name>A0A151R2M0_CAJCA</name>
<protein>
    <submittedName>
        <fullName evidence="1">Uncharacterized protein</fullName>
    </submittedName>
</protein>